<dbReference type="EMBL" id="AWQQ01000084">
    <property type="protein sequence ID" value="PHJ37752.1"/>
    <property type="molecule type" value="Genomic_DNA"/>
</dbReference>
<reference evidence="1 2" key="1">
    <citation type="submission" date="2013-09" db="EMBL/GenBank/DDBJ databases">
        <title>Biodegradation of hydrocarbons in the deep terrestrial subsurface : characterization of a microbial consortium composed of two Desulfotomaculum species originating from a deep geological formation.</title>
        <authorList>
            <person name="Aullo T."/>
            <person name="Berlendis S."/>
            <person name="Lascourreges J.-F."/>
            <person name="Dessort D."/>
            <person name="Saint-Laurent S."/>
            <person name="Schraauwers B."/>
            <person name="Mas J."/>
            <person name="Magot M."/>
            <person name="Ranchou-Peyruse A."/>
        </authorList>
    </citation>
    <scope>NUCLEOTIDE SEQUENCE [LARGE SCALE GENOMIC DNA]</scope>
    <source>
        <strain evidence="1 2">Bs107</strain>
    </source>
</reference>
<evidence type="ECO:0000313" key="2">
    <source>
        <dbReference type="Proteomes" id="UP000222564"/>
    </source>
</evidence>
<evidence type="ECO:0008006" key="3">
    <source>
        <dbReference type="Google" id="ProtNLM"/>
    </source>
</evidence>
<accession>A0A2C6MDR8</accession>
<protein>
    <recommendedName>
        <fullName evidence="3">Nitrogenase/oxidoreductase component 1 domain-containing protein</fullName>
    </recommendedName>
</protein>
<name>A0A2C6MDR8_9FIRM</name>
<dbReference type="AlphaFoldDB" id="A0A2C6MDR8"/>
<gene>
    <name evidence="1" type="ORF">P378_14170</name>
</gene>
<proteinExistence type="predicted"/>
<evidence type="ECO:0000313" key="1">
    <source>
        <dbReference type="EMBL" id="PHJ37752.1"/>
    </source>
</evidence>
<keyword evidence="2" id="KW-1185">Reference proteome</keyword>
<sequence length="134" mass="15088">MVMSLRQSETERVIRQGLAFVTNGINHYGAELYRKKAYLLLNGYYGEIIGRILDDLGMVVVSPPDKTHYPTPEALQHLIKECGIDLIVGDDSQVFTNTGKTPYLSLSNVNESFLCFKGFINLAHCITRVIKENH</sequence>
<organism evidence="1 2">
    <name type="scientific">Desulforamulus profundi</name>
    <dbReference type="NCBI Taxonomy" id="1383067"/>
    <lineage>
        <taxon>Bacteria</taxon>
        <taxon>Bacillati</taxon>
        <taxon>Bacillota</taxon>
        <taxon>Clostridia</taxon>
        <taxon>Eubacteriales</taxon>
        <taxon>Peptococcaceae</taxon>
        <taxon>Desulforamulus</taxon>
    </lineage>
</organism>
<dbReference type="Proteomes" id="UP000222564">
    <property type="component" value="Unassembled WGS sequence"/>
</dbReference>
<comment type="caution">
    <text evidence="1">The sequence shown here is derived from an EMBL/GenBank/DDBJ whole genome shotgun (WGS) entry which is preliminary data.</text>
</comment>
<dbReference type="Gene3D" id="3.40.50.12380">
    <property type="entry name" value="Nitrogenase MoFe cofactor biosynthesis protein NifE, C-terminal"/>
    <property type="match status" value="1"/>
</dbReference>
<dbReference type="SUPFAM" id="SSF53807">
    <property type="entry name" value="Helical backbone' metal receptor"/>
    <property type="match status" value="1"/>
</dbReference>